<accession>A0A947DDD0</accession>
<proteinExistence type="predicted"/>
<dbReference type="EMBL" id="JADOES010000006">
    <property type="protein sequence ID" value="MBT9314805.1"/>
    <property type="molecule type" value="Genomic_DNA"/>
</dbReference>
<name>A0A947DDD0_9CYAN</name>
<dbReference type="Proteomes" id="UP000717364">
    <property type="component" value="Unassembled WGS sequence"/>
</dbReference>
<reference evidence="1" key="1">
    <citation type="submission" date="2020-11" db="EMBL/GenBank/DDBJ databases">
        <authorList>
            <person name="Konstantinou D."/>
            <person name="Gkelis S."/>
            <person name="Popin R."/>
            <person name="Fewer D."/>
            <person name="Sivonen K."/>
        </authorList>
    </citation>
    <scope>NUCLEOTIDE SEQUENCE</scope>
    <source>
        <strain evidence="1">TAU-MAC 1115</strain>
    </source>
</reference>
<gene>
    <name evidence="1" type="ORF">IXB50_05150</name>
</gene>
<comment type="caution">
    <text evidence="1">The sequence shown here is derived from an EMBL/GenBank/DDBJ whole genome shotgun (WGS) entry which is preliminary data.</text>
</comment>
<sequence>MTYTNSQTAVNENFQSIKSEGGRRTQKIADILKAAFSDAVTEVKEGAGTVSPLAKDLAGNAVEVVKGKGQEAYHSAKQAAQDTANEEQDVIARFKLKLQAIIDAIKATLFSQTEAAEAEAEAIGLIEQETEVHTVVTEDAATEVIVDSTAA</sequence>
<reference evidence="1" key="2">
    <citation type="journal article" date="2021" name="Mar. Drugs">
        <title>Genome Reduction and Secondary Metabolism of the Marine Sponge-Associated Cyanobacterium Leptothoe.</title>
        <authorList>
            <person name="Konstantinou D."/>
            <person name="Popin R.V."/>
            <person name="Fewer D.P."/>
            <person name="Sivonen K."/>
            <person name="Gkelis S."/>
        </authorList>
    </citation>
    <scope>NUCLEOTIDE SEQUENCE</scope>
    <source>
        <strain evidence="1">TAU-MAC 1115</strain>
    </source>
</reference>
<dbReference type="AlphaFoldDB" id="A0A947DDD0"/>
<protein>
    <submittedName>
        <fullName evidence="1">Uncharacterized protein</fullName>
    </submittedName>
</protein>
<dbReference type="RefSeq" id="WP_215607874.1">
    <property type="nucleotide sequence ID" value="NZ_JADOES010000006.1"/>
</dbReference>
<evidence type="ECO:0000313" key="2">
    <source>
        <dbReference type="Proteomes" id="UP000717364"/>
    </source>
</evidence>
<evidence type="ECO:0000313" key="1">
    <source>
        <dbReference type="EMBL" id="MBT9314805.1"/>
    </source>
</evidence>
<keyword evidence="2" id="KW-1185">Reference proteome</keyword>
<organism evidence="1 2">
    <name type="scientific">Leptothoe spongobia TAU-MAC 1115</name>
    <dbReference type="NCBI Taxonomy" id="1967444"/>
    <lineage>
        <taxon>Bacteria</taxon>
        <taxon>Bacillati</taxon>
        <taxon>Cyanobacteriota</taxon>
        <taxon>Cyanophyceae</taxon>
        <taxon>Nodosilineales</taxon>
        <taxon>Cymatolegaceae</taxon>
        <taxon>Leptothoe</taxon>
        <taxon>Leptothoe spongobia</taxon>
    </lineage>
</organism>